<dbReference type="SUPFAM" id="SSF53254">
    <property type="entry name" value="Phosphoglycerate mutase-like"/>
    <property type="match status" value="1"/>
</dbReference>
<feature type="compositionally biased region" description="Polar residues" evidence="4">
    <location>
        <begin position="1127"/>
        <end position="1140"/>
    </location>
</feature>
<feature type="compositionally biased region" description="Basic and acidic residues" evidence="4">
    <location>
        <begin position="362"/>
        <end position="377"/>
    </location>
</feature>
<evidence type="ECO:0000313" key="5">
    <source>
        <dbReference type="Proteomes" id="UP000887575"/>
    </source>
</evidence>
<evidence type="ECO:0000256" key="1">
    <source>
        <dbReference type="ARBA" id="ARBA00000032"/>
    </source>
</evidence>
<dbReference type="Gene3D" id="3.40.50.1240">
    <property type="entry name" value="Phosphoglycerate mutase-like"/>
    <property type="match status" value="1"/>
</dbReference>
<comment type="catalytic activity">
    <reaction evidence="1">
        <text>a phosphate monoester + H2O = an alcohol + phosphate</text>
        <dbReference type="Rhea" id="RHEA:15017"/>
        <dbReference type="ChEBI" id="CHEBI:15377"/>
        <dbReference type="ChEBI" id="CHEBI:30879"/>
        <dbReference type="ChEBI" id="CHEBI:43474"/>
        <dbReference type="ChEBI" id="CHEBI:67140"/>
        <dbReference type="EC" id="3.1.3.2"/>
    </reaction>
</comment>
<dbReference type="InterPro" id="IPR000560">
    <property type="entry name" value="His_Pase_clade-2"/>
</dbReference>
<dbReference type="InterPro" id="IPR050645">
    <property type="entry name" value="Histidine_acid_phosphatase"/>
</dbReference>
<comment type="similarity">
    <text evidence="2">Belongs to the histidine acid phosphatase family.</text>
</comment>
<dbReference type="InterPro" id="IPR029033">
    <property type="entry name" value="His_PPase_superfam"/>
</dbReference>
<feature type="compositionally biased region" description="Basic and acidic residues" evidence="4">
    <location>
        <begin position="605"/>
        <end position="615"/>
    </location>
</feature>
<feature type="compositionally biased region" description="Basic and acidic residues" evidence="4">
    <location>
        <begin position="1083"/>
        <end position="1095"/>
    </location>
</feature>
<dbReference type="PANTHER" id="PTHR11567">
    <property type="entry name" value="ACID PHOSPHATASE-RELATED"/>
    <property type="match status" value="1"/>
</dbReference>
<feature type="region of interest" description="Disordered" evidence="4">
    <location>
        <begin position="458"/>
        <end position="511"/>
    </location>
</feature>
<organism evidence="5 6">
    <name type="scientific">Mesorhabditis belari</name>
    <dbReference type="NCBI Taxonomy" id="2138241"/>
    <lineage>
        <taxon>Eukaryota</taxon>
        <taxon>Metazoa</taxon>
        <taxon>Ecdysozoa</taxon>
        <taxon>Nematoda</taxon>
        <taxon>Chromadorea</taxon>
        <taxon>Rhabditida</taxon>
        <taxon>Rhabditina</taxon>
        <taxon>Rhabditomorpha</taxon>
        <taxon>Rhabditoidea</taxon>
        <taxon>Rhabditidae</taxon>
        <taxon>Mesorhabditinae</taxon>
        <taxon>Mesorhabditis</taxon>
    </lineage>
</organism>
<evidence type="ECO:0000313" key="6">
    <source>
        <dbReference type="WBParaSite" id="MBELARI_LOCUS1788"/>
    </source>
</evidence>
<evidence type="ECO:0000256" key="4">
    <source>
        <dbReference type="SAM" id="MobiDB-lite"/>
    </source>
</evidence>
<proteinExistence type="inferred from homology"/>
<feature type="region of interest" description="Disordered" evidence="4">
    <location>
        <begin position="555"/>
        <end position="581"/>
    </location>
</feature>
<feature type="coiled-coil region" evidence="3">
    <location>
        <begin position="92"/>
        <end position="123"/>
    </location>
</feature>
<feature type="coiled-coil region" evidence="3">
    <location>
        <begin position="168"/>
        <end position="212"/>
    </location>
</feature>
<keyword evidence="3" id="KW-0175">Coiled coil</keyword>
<dbReference type="InterPro" id="IPR033379">
    <property type="entry name" value="Acid_Pase_AS"/>
</dbReference>
<feature type="region of interest" description="Disordered" evidence="4">
    <location>
        <begin position="527"/>
        <end position="546"/>
    </location>
</feature>
<dbReference type="CDD" id="cd07061">
    <property type="entry name" value="HP_HAP_like"/>
    <property type="match status" value="1"/>
</dbReference>
<feature type="compositionally biased region" description="Basic residues" evidence="4">
    <location>
        <begin position="378"/>
        <end position="388"/>
    </location>
</feature>
<protein>
    <submittedName>
        <fullName evidence="6">Uncharacterized protein</fullName>
    </submittedName>
</protein>
<feature type="region of interest" description="Disordered" evidence="4">
    <location>
        <begin position="605"/>
        <end position="626"/>
    </location>
</feature>
<dbReference type="PANTHER" id="PTHR11567:SF187">
    <property type="entry name" value="2,3-BISPHOSPHOGLYCERATE 3-PHOSPHATASE"/>
    <property type="match status" value="1"/>
</dbReference>
<sequence length="1187" mass="139131">MNRNQRTRVIPPDLDTLLTRAVTRVIGQERGFAQAMNVDKPNQKLLPVEQSLKMKLLAEQIVRKVERKYEDRMRESRDATRSEVDRRLGEMRDEYEAERSVIRADLEKERRRNEEKMRERERNVRHQIEYKIRERESKLEADRLTLENRLSEFLNAKEQFEFVQNEWRAKKDEEIEGIQLERERIQRKEASLNQTEERARRVAKAFAEAEKIESFERIRTLEMRITDTTKKLADAGSQNFELRQKLDEMLGIENDLSSTKEQLKRCVNENRELEEKLRSKADYQGLKDENQRLKQQIVDTIRQSGDNSASVARLELMQREHRAAEEAAQLKIRELRLALTMMNDRVKTVTQERNYLRSQLKEMRRKDVQNMREERRGRSLSKTRRNRMKSSSESTSSSTIGFSSDGDSDIREIRKRLNGLGQKSRDLDACADRFLGFRSAVSANDWESQELDDFCREQVSRKGEHERQKERHEQASRQRRVDETSHQAAANDRETWKNQKSIPEQKPARINEEMKNIKSIKIPDEAPVKVEVPKSPPKEKPSFEERLRQRELQRERALGNLNDQQQGETVKREETETQANSQENPLFEGVDPVMARYMSLVMNQRKADGETKVEQRPSTSANPRRDEEIVVPSNWLSSLELVDGNGSSLIYGQQENERKRAVLSPADAIPLKFRDYCQFLEDPIHGEEGRLEIVKEPRKIPKDYPGKYRLRGLLVLTRHGERSPLTKNEKLLNLISCAPFHETDRRAFDRYVKLIESNEFRNFYKEDSALKEGFSNLPHRSICVRGQMTAEGAMQHHRLGNFFHERYWNSSLLMNDQLEVFTMTTPYNRTWQSLTAFVSGFLYPLRTITGNVYANFSSTTYLCSEHEEWCKCEKAFEWRRQYEREHVKYYQEETAALLRDECKIFEQIATTETFADPFDFEDKIFGFYSCRRQQLPCTVKGECITYELLEKIFAETTLRGETMFNRETDFIAKRLQMAEAYSVIGKVAKMVPILQENPKKNKIMLLSGHDTTVGPLLRVLRILPEDPPRYASRVVFEYYSNEQQQIFIRLLFNGKDLTPKLSFCPEFVDGLFSPMQSSVNGSEVKKEQRKYENGHSNEAGPSHVDDPMTWTCSSLLDEEDYEDANESNKIQENPESNPTNGDGWIESARKAGRQMWNKLKTERNTSRGKMRRKRKRLSIVCGLLGTT</sequence>
<feature type="region of interest" description="Disordered" evidence="4">
    <location>
        <begin position="1121"/>
        <end position="1145"/>
    </location>
</feature>
<feature type="region of interest" description="Disordered" evidence="4">
    <location>
        <begin position="362"/>
        <end position="407"/>
    </location>
</feature>
<accession>A0AAF3EUM6</accession>
<dbReference type="GO" id="GO:0003993">
    <property type="term" value="F:acid phosphatase activity"/>
    <property type="evidence" value="ECO:0007669"/>
    <property type="project" value="UniProtKB-EC"/>
</dbReference>
<keyword evidence="5" id="KW-1185">Reference proteome</keyword>
<evidence type="ECO:0000256" key="2">
    <source>
        <dbReference type="ARBA" id="ARBA00005375"/>
    </source>
</evidence>
<reference evidence="6" key="1">
    <citation type="submission" date="2024-02" db="UniProtKB">
        <authorList>
            <consortium name="WormBaseParasite"/>
        </authorList>
    </citation>
    <scope>IDENTIFICATION</scope>
</reference>
<dbReference type="WBParaSite" id="MBELARI_LOCUS1788">
    <property type="protein sequence ID" value="MBELARI_LOCUS1788"/>
    <property type="gene ID" value="MBELARI_LOCUS1788"/>
</dbReference>
<dbReference type="Pfam" id="PF00328">
    <property type="entry name" value="His_Phos_2"/>
    <property type="match status" value="1"/>
</dbReference>
<feature type="compositionally biased region" description="Basic and acidic residues" evidence="4">
    <location>
        <begin position="458"/>
        <end position="497"/>
    </location>
</feature>
<name>A0AAF3EUM6_9BILA</name>
<dbReference type="PROSITE" id="PS00616">
    <property type="entry name" value="HIS_ACID_PHOSPHAT_1"/>
    <property type="match status" value="1"/>
</dbReference>
<dbReference type="AlphaFoldDB" id="A0AAF3EUM6"/>
<evidence type="ECO:0000256" key="3">
    <source>
        <dbReference type="SAM" id="Coils"/>
    </source>
</evidence>
<feature type="compositionally biased region" description="Low complexity" evidence="4">
    <location>
        <begin position="391"/>
        <end position="405"/>
    </location>
</feature>
<feature type="region of interest" description="Disordered" evidence="4">
    <location>
        <begin position="1078"/>
        <end position="1107"/>
    </location>
</feature>
<dbReference type="Proteomes" id="UP000887575">
    <property type="component" value="Unassembled WGS sequence"/>
</dbReference>